<dbReference type="RefSeq" id="WP_173127448.1">
    <property type="nucleotide sequence ID" value="NZ_CBCSGW010000015.1"/>
</dbReference>
<name>A0ABX2F0D0_9PSEU</name>
<dbReference type="InterPro" id="IPR043917">
    <property type="entry name" value="DUF5753"/>
</dbReference>
<keyword evidence="3" id="KW-1185">Reference proteome</keyword>
<dbReference type="Gene3D" id="1.10.260.40">
    <property type="entry name" value="lambda repressor-like DNA-binding domains"/>
    <property type="match status" value="1"/>
</dbReference>
<dbReference type="EMBL" id="JAAATY010000004">
    <property type="protein sequence ID" value="NRN64759.1"/>
    <property type="molecule type" value="Genomic_DNA"/>
</dbReference>
<dbReference type="SMART" id="SM00530">
    <property type="entry name" value="HTH_XRE"/>
    <property type="match status" value="1"/>
</dbReference>
<dbReference type="InterPro" id="IPR010982">
    <property type="entry name" value="Lambda_DNA-bd_dom_sf"/>
</dbReference>
<dbReference type="CDD" id="cd00093">
    <property type="entry name" value="HTH_XRE"/>
    <property type="match status" value="1"/>
</dbReference>
<organism evidence="2 3">
    <name type="scientific">Kibdelosporangium persicum</name>
    <dbReference type="NCBI Taxonomy" id="2698649"/>
    <lineage>
        <taxon>Bacteria</taxon>
        <taxon>Bacillati</taxon>
        <taxon>Actinomycetota</taxon>
        <taxon>Actinomycetes</taxon>
        <taxon>Pseudonocardiales</taxon>
        <taxon>Pseudonocardiaceae</taxon>
        <taxon>Kibdelosporangium</taxon>
    </lineage>
</organism>
<dbReference type="Pfam" id="PF19054">
    <property type="entry name" value="DUF5753"/>
    <property type="match status" value="1"/>
</dbReference>
<dbReference type="InterPro" id="IPR001387">
    <property type="entry name" value="Cro/C1-type_HTH"/>
</dbReference>
<protein>
    <submittedName>
        <fullName evidence="2">Transcriptional regulator</fullName>
    </submittedName>
</protein>
<comment type="caution">
    <text evidence="2">The sequence shown here is derived from an EMBL/GenBank/DDBJ whole genome shotgun (WGS) entry which is preliminary data.</text>
</comment>
<gene>
    <name evidence="2" type="ORF">GC106_19650</name>
</gene>
<dbReference type="SUPFAM" id="SSF47413">
    <property type="entry name" value="lambda repressor-like DNA-binding domains"/>
    <property type="match status" value="1"/>
</dbReference>
<evidence type="ECO:0000313" key="3">
    <source>
        <dbReference type="Proteomes" id="UP000763557"/>
    </source>
</evidence>
<sequence length="283" mass="31873">MPESATLTAWELGLRLKQRRENLDLSVASVAKQVKMQQPNLSSVETGRKRITQENLAKLCKLYEFSAHESKELQELRIATDKREWYHKYSGMFSEDFVRYIGLEAGAGGMLAYQGALVPGLLQTREYAREVIRGGAPYIRLTELEPRVETRMLRQQRLFGKDALRFTGLLGEPVLRQEVGGREVMHRQLRQLVTLMSTPNIDIQVLPYSAGAHPALGGPFAVLTFDSPWLPPGVWQETLNSTAFIDKPQVVREYTVALSETRSLALSAADSLELIREVAKEMA</sequence>
<proteinExistence type="predicted"/>
<reference evidence="2 3" key="1">
    <citation type="submission" date="2020-01" db="EMBL/GenBank/DDBJ databases">
        <title>Kibdelosporangium persica a novel Actinomycetes from a hot desert in Iran.</title>
        <authorList>
            <person name="Safaei N."/>
            <person name="Zaburannyi N."/>
            <person name="Mueller R."/>
            <person name="Wink J."/>
        </authorList>
    </citation>
    <scope>NUCLEOTIDE SEQUENCE [LARGE SCALE GENOMIC DNA]</scope>
    <source>
        <strain evidence="2 3">4NS15</strain>
    </source>
</reference>
<dbReference type="PROSITE" id="PS50943">
    <property type="entry name" value="HTH_CROC1"/>
    <property type="match status" value="1"/>
</dbReference>
<dbReference type="Pfam" id="PF13560">
    <property type="entry name" value="HTH_31"/>
    <property type="match status" value="1"/>
</dbReference>
<feature type="domain" description="HTH cro/C1-type" evidence="1">
    <location>
        <begin position="16"/>
        <end position="70"/>
    </location>
</feature>
<dbReference type="Proteomes" id="UP000763557">
    <property type="component" value="Unassembled WGS sequence"/>
</dbReference>
<evidence type="ECO:0000259" key="1">
    <source>
        <dbReference type="PROSITE" id="PS50943"/>
    </source>
</evidence>
<accession>A0ABX2F0D0</accession>
<evidence type="ECO:0000313" key="2">
    <source>
        <dbReference type="EMBL" id="NRN64759.1"/>
    </source>
</evidence>